<dbReference type="CDD" id="cd00590">
    <property type="entry name" value="RRM_SF"/>
    <property type="match status" value="1"/>
</dbReference>
<evidence type="ECO:0008006" key="4">
    <source>
        <dbReference type="Google" id="ProtNLM"/>
    </source>
</evidence>
<feature type="compositionally biased region" description="Pro residues" evidence="1">
    <location>
        <begin position="138"/>
        <end position="154"/>
    </location>
</feature>
<dbReference type="AlphaFoldDB" id="A0A8J2I3V5"/>
<protein>
    <recommendedName>
        <fullName evidence="4">RRM domain-containing protein</fullName>
    </recommendedName>
</protein>
<dbReference type="EMBL" id="CAJRGZ010000022">
    <property type="protein sequence ID" value="CAG5170110.1"/>
    <property type="molecule type" value="Genomic_DNA"/>
</dbReference>
<dbReference type="GeneID" id="67019097"/>
<dbReference type="OrthoDB" id="5367448at2759"/>
<sequence>MSVRRALAPRSIHLRIVPRPTNLSESREIFRLLQRFGEISTFQYLRYEYQNPADNVAFAIYRDESSAQRALDASPIRFALEKLIATEDDTTPETHTGEQDEEYAPTQQTPQKAGIDEILRPSQLLNRTLPTTSTTQQPHPPSPTPMPFDPPPTSPKQKKWTKWFQVTVDRSRAVHQDFVERQPYWKQFSPMRSMAQADLEKKVPHVGLSDVSKRPPNAYRTPAKVLRVMNEYVETRMPTLRGIVEGGDIETAYLERRKRRV</sequence>
<keyword evidence="3" id="KW-1185">Reference proteome</keyword>
<dbReference type="RefSeq" id="XP_043170692.1">
    <property type="nucleotide sequence ID" value="XM_043314757.1"/>
</dbReference>
<dbReference type="Proteomes" id="UP000676310">
    <property type="component" value="Unassembled WGS sequence"/>
</dbReference>
<comment type="caution">
    <text evidence="2">The sequence shown here is derived from an EMBL/GenBank/DDBJ whole genome shotgun (WGS) entry which is preliminary data.</text>
</comment>
<reference evidence="2" key="1">
    <citation type="submission" date="2021-05" db="EMBL/GenBank/DDBJ databases">
        <authorList>
            <person name="Stam R."/>
        </authorList>
    </citation>
    <scope>NUCLEOTIDE SEQUENCE</scope>
    <source>
        <strain evidence="2">CS162</strain>
    </source>
</reference>
<proteinExistence type="predicted"/>
<evidence type="ECO:0000256" key="1">
    <source>
        <dbReference type="SAM" id="MobiDB-lite"/>
    </source>
</evidence>
<name>A0A8J2I3V5_9PLEO</name>
<organism evidence="2 3">
    <name type="scientific">Alternaria atra</name>
    <dbReference type="NCBI Taxonomy" id="119953"/>
    <lineage>
        <taxon>Eukaryota</taxon>
        <taxon>Fungi</taxon>
        <taxon>Dikarya</taxon>
        <taxon>Ascomycota</taxon>
        <taxon>Pezizomycotina</taxon>
        <taxon>Dothideomycetes</taxon>
        <taxon>Pleosporomycetidae</taxon>
        <taxon>Pleosporales</taxon>
        <taxon>Pleosporineae</taxon>
        <taxon>Pleosporaceae</taxon>
        <taxon>Alternaria</taxon>
        <taxon>Alternaria sect. Ulocladioides</taxon>
    </lineage>
</organism>
<feature type="region of interest" description="Disordered" evidence="1">
    <location>
        <begin position="86"/>
        <end position="113"/>
    </location>
</feature>
<evidence type="ECO:0000313" key="3">
    <source>
        <dbReference type="Proteomes" id="UP000676310"/>
    </source>
</evidence>
<gene>
    <name evidence="2" type="ORF">ALTATR162_LOCUS7130</name>
</gene>
<accession>A0A8J2I3V5</accession>
<evidence type="ECO:0000313" key="2">
    <source>
        <dbReference type="EMBL" id="CAG5170110.1"/>
    </source>
</evidence>
<feature type="region of interest" description="Disordered" evidence="1">
    <location>
        <begin position="130"/>
        <end position="159"/>
    </location>
</feature>